<reference evidence="2" key="1">
    <citation type="journal article" date="2015" name="Nature">
        <title>Complex archaea that bridge the gap between prokaryotes and eukaryotes.</title>
        <authorList>
            <person name="Spang A."/>
            <person name="Saw J.H."/>
            <person name="Jorgensen S.L."/>
            <person name="Zaremba-Niedzwiedzka K."/>
            <person name="Martijn J."/>
            <person name="Lind A.E."/>
            <person name="van Eijk R."/>
            <person name="Schleper C."/>
            <person name="Guy L."/>
            <person name="Ettema T.J."/>
        </authorList>
    </citation>
    <scope>NUCLEOTIDE SEQUENCE</scope>
</reference>
<organism evidence="2">
    <name type="scientific">marine sediment metagenome</name>
    <dbReference type="NCBI Taxonomy" id="412755"/>
    <lineage>
        <taxon>unclassified sequences</taxon>
        <taxon>metagenomes</taxon>
        <taxon>ecological metagenomes</taxon>
    </lineage>
</organism>
<gene>
    <name evidence="2" type="ORF">LCGC14_2756650</name>
</gene>
<proteinExistence type="predicted"/>
<dbReference type="EMBL" id="LAZR01050554">
    <property type="protein sequence ID" value="KKK87095.1"/>
    <property type="molecule type" value="Genomic_DNA"/>
</dbReference>
<dbReference type="AlphaFoldDB" id="A0A0F8ZM24"/>
<evidence type="ECO:0000313" key="2">
    <source>
        <dbReference type="EMBL" id="KKK87095.1"/>
    </source>
</evidence>
<protein>
    <submittedName>
        <fullName evidence="2">Uncharacterized protein</fullName>
    </submittedName>
</protein>
<name>A0A0F8ZM24_9ZZZZ</name>
<sequence length="232" mass="24640">MSHLETEARQRGWRGRDADRYGHTISEGTFAPGFTQQGPPESEATAPPPGTVPALNPDDFYVKWDATNLTYVPARKGETGAVFDDTAWADANAAREDVATGGGTGPSGPTAAELAIERSKVQATNLSTFIQGTVSELQLEIDADRLDTEQALGEFNRRLDAFAEAGKQFQGLLPFTIPRGAEFAPGFGPGEIGEQLGIEPVKANPINIDPFQMAQDIVNQTPDLTGIGVPSG</sequence>
<feature type="compositionally biased region" description="Basic and acidic residues" evidence="1">
    <location>
        <begin position="1"/>
        <end position="22"/>
    </location>
</feature>
<evidence type="ECO:0000256" key="1">
    <source>
        <dbReference type="SAM" id="MobiDB-lite"/>
    </source>
</evidence>
<feature type="non-terminal residue" evidence="2">
    <location>
        <position position="232"/>
    </location>
</feature>
<accession>A0A0F8ZM24</accession>
<feature type="region of interest" description="Disordered" evidence="1">
    <location>
        <begin position="1"/>
        <end position="57"/>
    </location>
</feature>
<comment type="caution">
    <text evidence="2">The sequence shown here is derived from an EMBL/GenBank/DDBJ whole genome shotgun (WGS) entry which is preliminary data.</text>
</comment>